<sequence length="150" mass="17551">MNQGNSPAIDDPSNLFISEFKRLQNKVDTALQNSDELSMSQIIETYHQVINVTSMTKILKENTTLDKNFHSTIRETEKFIKEQFNDSLHPQISAHLQKSIESLRNELKNISKNRDNKTKAEIENRAKMFEHLRQFMSTQEFVEQYDKVST</sequence>
<evidence type="ECO:0000313" key="2">
    <source>
        <dbReference type="Proteomes" id="UP000559653"/>
    </source>
</evidence>
<evidence type="ECO:0000313" key="1">
    <source>
        <dbReference type="EMBL" id="MBA4451886.1"/>
    </source>
</evidence>
<accession>A0AC60VWZ0</accession>
<organism evidence="1 2">
    <name type="scientific">Candidatus Nitrosomaritimum aestuariumsis</name>
    <dbReference type="NCBI Taxonomy" id="3342354"/>
    <lineage>
        <taxon>Archaea</taxon>
        <taxon>Nitrososphaerota</taxon>
        <taxon>Nitrososphaeria</taxon>
        <taxon>Nitrosopumilales</taxon>
        <taxon>Nitrosopumilaceae</taxon>
        <taxon>Candidatus Nitrosomaritimum</taxon>
    </lineage>
</organism>
<reference evidence="1 2" key="1">
    <citation type="journal article" date="2020" name="Appl. Environ. Microbiol.">
        <title>Genomic Characteristics of a Novel Species of Ammonia-Oxidizing Archaea from the Jiulong River Estuary.</title>
        <authorList>
            <person name="Zou D."/>
            <person name="Wan R."/>
            <person name="Han L."/>
            <person name="Xu M.N."/>
            <person name="Liu Y."/>
            <person name="Liu H."/>
            <person name="Kao S.J."/>
            <person name="Li M."/>
        </authorList>
    </citation>
    <scope>NUCLEOTIDE SEQUENCE [LARGE SCALE GENOMIC DNA]</scope>
    <source>
        <strain evidence="1">W1bin1</strain>
    </source>
</reference>
<comment type="caution">
    <text evidence="1">The sequence shown here is derived from an EMBL/GenBank/DDBJ whole genome shotgun (WGS) entry which is preliminary data.</text>
</comment>
<dbReference type="EMBL" id="JACEMZ010000004">
    <property type="protein sequence ID" value="MBA4451886.1"/>
    <property type="molecule type" value="Genomic_DNA"/>
</dbReference>
<proteinExistence type="predicted"/>
<gene>
    <name evidence="1" type="ORF">H2B03_01755</name>
</gene>
<dbReference type="Proteomes" id="UP000559653">
    <property type="component" value="Unassembled WGS sequence"/>
</dbReference>
<name>A0AC60VWZ0_9ARCH</name>
<protein>
    <submittedName>
        <fullName evidence="1">Uncharacterized protein</fullName>
    </submittedName>
</protein>